<feature type="compositionally biased region" description="Basic and acidic residues" evidence="2">
    <location>
        <begin position="71"/>
        <end position="80"/>
    </location>
</feature>
<dbReference type="RefSeq" id="WP_307905403.1">
    <property type="nucleotide sequence ID" value="NZ_AP027059.1"/>
</dbReference>
<dbReference type="PANTHER" id="PTHR10724">
    <property type="entry name" value="30S RIBOSOMAL PROTEIN S1"/>
    <property type="match status" value="1"/>
</dbReference>
<feature type="domain" description="S1 motif" evidence="3">
    <location>
        <begin position="6"/>
        <end position="74"/>
    </location>
</feature>
<sequence length="150" mass="16968">MQVTVGEKLTGKVEKITKYGAFVSLENNKKGLVHISEVSNKYIKNVEDVLTVGQEVSVVVLAIKPDGRIDLSIKKTEEASRPTTRPATKSNYNRKPSERFDRRGSSSRNTKVEPAKPANFEDKLADFLKNSEENYNTINKRLNKTKKSRR</sequence>
<dbReference type="PANTHER" id="PTHR10724:SF10">
    <property type="entry name" value="S1 RNA-BINDING DOMAIN-CONTAINING PROTEIN 1"/>
    <property type="match status" value="1"/>
</dbReference>
<protein>
    <submittedName>
        <fullName evidence="4">RNA-binding protein S1</fullName>
    </submittedName>
</protein>
<accession>A0AAU9DW52</accession>
<evidence type="ECO:0000256" key="1">
    <source>
        <dbReference type="ARBA" id="ARBA00025604"/>
    </source>
</evidence>
<comment type="function">
    <text evidence="1">Binds mRNA; thus facilitating recognition of the initiation point. It is needed to translate mRNA with a short Shine-Dalgarno (SD) purine-rich sequence.</text>
</comment>
<dbReference type="GO" id="GO:0003735">
    <property type="term" value="F:structural constituent of ribosome"/>
    <property type="evidence" value="ECO:0007669"/>
    <property type="project" value="TreeGrafter"/>
</dbReference>
<dbReference type="InterPro" id="IPR050437">
    <property type="entry name" value="Ribos_protein_bS1-like"/>
</dbReference>
<reference evidence="4 5" key="1">
    <citation type="submission" date="2022-11" db="EMBL/GenBank/DDBJ databases">
        <title>Haliovirga abyssi gen. nov., sp. nov., a mesophilic fermentative bacterium isolated from the Iheya North hydrothermal field and the proposal of Haliovirgaceae fam. nov.</title>
        <authorList>
            <person name="Miyazaki U."/>
            <person name="Tame A."/>
            <person name="Miyazaki J."/>
            <person name="Takai K."/>
            <person name="Sawayama S."/>
            <person name="Kitajima M."/>
            <person name="Okamoto A."/>
            <person name="Nakagawa S."/>
        </authorList>
    </citation>
    <scope>NUCLEOTIDE SEQUENCE [LARGE SCALE GENOMIC DNA]</scope>
    <source>
        <strain evidence="4 5">IC12</strain>
    </source>
</reference>
<feature type="compositionally biased region" description="Basic and acidic residues" evidence="2">
    <location>
        <begin position="95"/>
        <end position="121"/>
    </location>
</feature>
<evidence type="ECO:0000256" key="2">
    <source>
        <dbReference type="SAM" id="MobiDB-lite"/>
    </source>
</evidence>
<proteinExistence type="predicted"/>
<dbReference type="FunFam" id="2.40.50.140:FF:000103">
    <property type="entry name" value="protein RRP5 homolog"/>
    <property type="match status" value="1"/>
</dbReference>
<dbReference type="EMBL" id="AP027059">
    <property type="protein sequence ID" value="BDU50476.1"/>
    <property type="molecule type" value="Genomic_DNA"/>
</dbReference>
<name>A0AAU9DW52_9FUSO</name>
<evidence type="ECO:0000313" key="4">
    <source>
        <dbReference type="EMBL" id="BDU50476.1"/>
    </source>
</evidence>
<gene>
    <name evidence="4" type="ORF">HLVA_10450</name>
</gene>
<dbReference type="SMART" id="SM00316">
    <property type="entry name" value="S1"/>
    <property type="match status" value="1"/>
</dbReference>
<dbReference type="SUPFAM" id="SSF50249">
    <property type="entry name" value="Nucleic acid-binding proteins"/>
    <property type="match status" value="1"/>
</dbReference>
<keyword evidence="5" id="KW-1185">Reference proteome</keyword>
<dbReference type="PROSITE" id="PS50126">
    <property type="entry name" value="S1"/>
    <property type="match status" value="1"/>
</dbReference>
<dbReference type="Proteomes" id="UP001321582">
    <property type="component" value="Chromosome"/>
</dbReference>
<organism evidence="4 5">
    <name type="scientific">Haliovirga abyssi</name>
    <dbReference type="NCBI Taxonomy" id="2996794"/>
    <lineage>
        <taxon>Bacteria</taxon>
        <taxon>Fusobacteriati</taxon>
        <taxon>Fusobacteriota</taxon>
        <taxon>Fusobacteriia</taxon>
        <taxon>Fusobacteriales</taxon>
        <taxon>Haliovirgaceae</taxon>
        <taxon>Haliovirga</taxon>
    </lineage>
</organism>
<dbReference type="Pfam" id="PF00575">
    <property type="entry name" value="S1"/>
    <property type="match status" value="1"/>
</dbReference>
<dbReference type="InterPro" id="IPR012340">
    <property type="entry name" value="NA-bd_OB-fold"/>
</dbReference>
<dbReference type="AlphaFoldDB" id="A0AAU9DW52"/>
<dbReference type="GO" id="GO:0003729">
    <property type="term" value="F:mRNA binding"/>
    <property type="evidence" value="ECO:0007669"/>
    <property type="project" value="TreeGrafter"/>
</dbReference>
<dbReference type="GO" id="GO:0006412">
    <property type="term" value="P:translation"/>
    <property type="evidence" value="ECO:0007669"/>
    <property type="project" value="TreeGrafter"/>
</dbReference>
<dbReference type="InterPro" id="IPR003029">
    <property type="entry name" value="S1_domain"/>
</dbReference>
<dbReference type="KEGG" id="haby:HLVA_10450"/>
<dbReference type="Gene3D" id="2.40.50.140">
    <property type="entry name" value="Nucleic acid-binding proteins"/>
    <property type="match status" value="1"/>
</dbReference>
<evidence type="ECO:0000259" key="3">
    <source>
        <dbReference type="PROSITE" id="PS50126"/>
    </source>
</evidence>
<feature type="compositionally biased region" description="Polar residues" evidence="2">
    <location>
        <begin position="81"/>
        <end position="94"/>
    </location>
</feature>
<evidence type="ECO:0000313" key="5">
    <source>
        <dbReference type="Proteomes" id="UP001321582"/>
    </source>
</evidence>
<feature type="region of interest" description="Disordered" evidence="2">
    <location>
        <begin position="71"/>
        <end position="121"/>
    </location>
</feature>